<evidence type="ECO:0000256" key="2">
    <source>
        <dbReference type="ARBA" id="ARBA00023002"/>
    </source>
</evidence>
<proteinExistence type="inferred from homology"/>
<sequence length="262" mass="28069">MSDLFRLDGKVVVLTGAAGIIGAEVTRLFLNSGARVFAVDREEALLEQRLGKAHDSLMTCVADVSSKESVGRAFAQLSGKWGVPHVLLNNAAAKSANFFESFETFALDEWNEVMAVNLTGAMLCAQVFGGAMAERGSGNVVNTLSIYGIVAPDQRIYEGSEYLGRAINTPAIYAASKAGLWGLTKYLAAYWGHRGVRVNAVTPGGIFSGQNDAFVKNYSDRAPLSRMAEANDIANAMRYLASDAAKYVTGHNLVVDGGWTTW</sequence>
<dbReference type="PRINTS" id="PR00080">
    <property type="entry name" value="SDRFAMILY"/>
</dbReference>
<dbReference type="PANTHER" id="PTHR42760">
    <property type="entry name" value="SHORT-CHAIN DEHYDROGENASES/REDUCTASES FAMILY MEMBER"/>
    <property type="match status" value="1"/>
</dbReference>
<dbReference type="InterPro" id="IPR036291">
    <property type="entry name" value="NAD(P)-bd_dom_sf"/>
</dbReference>
<evidence type="ECO:0000256" key="1">
    <source>
        <dbReference type="ARBA" id="ARBA00006484"/>
    </source>
</evidence>
<dbReference type="Proteomes" id="UP001148932">
    <property type="component" value="Unassembled WGS sequence"/>
</dbReference>
<dbReference type="PANTHER" id="PTHR42760:SF133">
    <property type="entry name" value="3-OXOACYL-[ACYL-CARRIER-PROTEIN] REDUCTASE"/>
    <property type="match status" value="1"/>
</dbReference>
<evidence type="ECO:0000313" key="4">
    <source>
        <dbReference type="Proteomes" id="UP001148932"/>
    </source>
</evidence>
<dbReference type="RefSeq" id="WP_274108562.1">
    <property type="nucleotide sequence ID" value="NZ_JAPCKI010000003.1"/>
</dbReference>
<name>A0ABT5RU16_9BURK</name>
<gene>
    <name evidence="3" type="ORF">OIN59_06940</name>
</gene>
<dbReference type="InterPro" id="IPR002347">
    <property type="entry name" value="SDR_fam"/>
</dbReference>
<reference evidence="3" key="1">
    <citation type="submission" date="2022-10" db="EMBL/GenBank/DDBJ databases">
        <title>Description of microaerobic benzene degrading bacteria.</title>
        <authorList>
            <person name="Bedics A."/>
            <person name="Tancsics A."/>
            <person name="Banerjee S."/>
        </authorList>
    </citation>
    <scope>NUCLEOTIDE SEQUENCE</scope>
    <source>
        <strain evidence="3">D2M1</strain>
    </source>
</reference>
<evidence type="ECO:0000313" key="3">
    <source>
        <dbReference type="EMBL" id="MDD2177166.1"/>
    </source>
</evidence>
<dbReference type="SUPFAM" id="SSF51735">
    <property type="entry name" value="NAD(P)-binding Rossmann-fold domains"/>
    <property type="match status" value="1"/>
</dbReference>
<keyword evidence="4" id="KW-1185">Reference proteome</keyword>
<dbReference type="EMBL" id="JAPCKI010000003">
    <property type="protein sequence ID" value="MDD2177166.1"/>
    <property type="molecule type" value="Genomic_DNA"/>
</dbReference>
<organism evidence="3 4">
    <name type="scientific">Acidovorax benzenivorans</name>
    <dbReference type="NCBI Taxonomy" id="2987520"/>
    <lineage>
        <taxon>Bacteria</taxon>
        <taxon>Pseudomonadati</taxon>
        <taxon>Pseudomonadota</taxon>
        <taxon>Betaproteobacteria</taxon>
        <taxon>Burkholderiales</taxon>
        <taxon>Comamonadaceae</taxon>
        <taxon>Acidovorax</taxon>
    </lineage>
</organism>
<accession>A0ABT5RU16</accession>
<protein>
    <submittedName>
        <fullName evidence="3">SDR family oxidoreductase</fullName>
    </submittedName>
</protein>
<comment type="caution">
    <text evidence="3">The sequence shown here is derived from an EMBL/GenBank/DDBJ whole genome shotgun (WGS) entry which is preliminary data.</text>
</comment>
<dbReference type="Gene3D" id="3.40.50.720">
    <property type="entry name" value="NAD(P)-binding Rossmann-like Domain"/>
    <property type="match status" value="1"/>
</dbReference>
<keyword evidence="2" id="KW-0560">Oxidoreductase</keyword>
<dbReference type="PRINTS" id="PR00081">
    <property type="entry name" value="GDHRDH"/>
</dbReference>
<comment type="similarity">
    <text evidence="1">Belongs to the short-chain dehydrogenases/reductases (SDR) family.</text>
</comment>
<dbReference type="Pfam" id="PF13561">
    <property type="entry name" value="adh_short_C2"/>
    <property type="match status" value="1"/>
</dbReference>